<sequence>MAQLAVYVDARLRDDWTEWPGGWPDQIEIALVDAVMSIRARYGRPAAVSTAATGVHRAVAGYRQLRAPTLQLDDLAVLASLDWRTVERAVGRQVTGGVPKARAIVEAAGRLTDVGVTSAAHLDLSDMKQVRAYTGVRGLGKITWEYFGMLLGRPGVKADRWVIAAVDDAVKRRTSPAEAREIVLATAEAIGKGPTELEHALWAHRRRSARGAAAGVGTR</sequence>
<protein>
    <recommendedName>
        <fullName evidence="5">HhH-GPD domain-containing protein</fullName>
    </recommendedName>
</protein>
<evidence type="ECO:0000313" key="4">
    <source>
        <dbReference type="Proteomes" id="UP000471152"/>
    </source>
</evidence>
<evidence type="ECO:0008006" key="5">
    <source>
        <dbReference type="Google" id="ProtNLM"/>
    </source>
</evidence>
<reference evidence="2 4" key="2">
    <citation type="submission" date="2020-02" db="EMBL/GenBank/DDBJ databases">
        <title>The WGS of Modestobacter muralis DSM 100205.</title>
        <authorList>
            <person name="Jiang Z."/>
        </authorList>
    </citation>
    <scope>NUCLEOTIDE SEQUENCE [LARGE SCALE GENOMIC DNA]</scope>
    <source>
        <strain evidence="2 4">DSM 100205</strain>
    </source>
</reference>
<comment type="caution">
    <text evidence="1">The sequence shown here is derived from an EMBL/GenBank/DDBJ whole genome shotgun (WGS) entry which is preliminary data.</text>
</comment>
<dbReference type="Proteomes" id="UP000471152">
    <property type="component" value="Unassembled WGS sequence"/>
</dbReference>
<dbReference type="RefSeq" id="WP_163609050.1">
    <property type="nucleotide sequence ID" value="NZ_JAAGWB010000002.1"/>
</dbReference>
<evidence type="ECO:0000313" key="2">
    <source>
        <dbReference type="EMBL" id="NEN49471.1"/>
    </source>
</evidence>
<organism evidence="1 3">
    <name type="scientific">Modestobacter muralis</name>
    <dbReference type="NCBI Taxonomy" id="1608614"/>
    <lineage>
        <taxon>Bacteria</taxon>
        <taxon>Bacillati</taxon>
        <taxon>Actinomycetota</taxon>
        <taxon>Actinomycetes</taxon>
        <taxon>Geodermatophilales</taxon>
        <taxon>Geodermatophilaceae</taxon>
        <taxon>Modestobacter</taxon>
    </lineage>
</organism>
<name>A0A6P0ERY2_9ACTN</name>
<proteinExistence type="predicted"/>
<evidence type="ECO:0000313" key="3">
    <source>
        <dbReference type="Proteomes" id="UP000468828"/>
    </source>
</evidence>
<keyword evidence="3" id="KW-1185">Reference proteome</keyword>
<dbReference type="Proteomes" id="UP000468828">
    <property type="component" value="Unassembled WGS sequence"/>
</dbReference>
<evidence type="ECO:0000313" key="1">
    <source>
        <dbReference type="EMBL" id="NEK92704.1"/>
    </source>
</evidence>
<accession>A0A6P0ERY2</accession>
<reference evidence="1 3" key="1">
    <citation type="submission" date="2020-01" db="EMBL/GenBank/DDBJ databases">
        <title>the WGS Modestobacter muralis CPCC 204518.</title>
        <authorList>
            <person name="Jiang Z."/>
        </authorList>
    </citation>
    <scope>NUCLEOTIDE SEQUENCE [LARGE SCALE GENOMIC DNA]</scope>
    <source>
        <strain evidence="1 3">DSM 100205</strain>
    </source>
</reference>
<dbReference type="EMBL" id="JAAGWH010000002">
    <property type="protein sequence ID" value="NEK92704.1"/>
    <property type="molecule type" value="Genomic_DNA"/>
</dbReference>
<gene>
    <name evidence="2" type="ORF">G3R41_00745</name>
    <name evidence="1" type="ORF">GCU67_00745</name>
</gene>
<dbReference type="AlphaFoldDB" id="A0A6P0ERY2"/>
<dbReference type="EMBL" id="JAAGWB010000002">
    <property type="protein sequence ID" value="NEN49471.1"/>
    <property type="molecule type" value="Genomic_DNA"/>
</dbReference>